<evidence type="ECO:0000256" key="2">
    <source>
        <dbReference type="ARBA" id="ARBA00005988"/>
    </source>
</evidence>
<evidence type="ECO:0000256" key="7">
    <source>
        <dbReference type="PROSITE-ProRule" id="PRU01379"/>
    </source>
</evidence>
<evidence type="ECO:0000313" key="10">
    <source>
        <dbReference type="Proteomes" id="UP001623041"/>
    </source>
</evidence>
<dbReference type="Proteomes" id="UP001623041">
    <property type="component" value="Unassembled WGS sequence"/>
</dbReference>
<evidence type="ECO:0000256" key="3">
    <source>
        <dbReference type="ARBA" id="ARBA00022670"/>
    </source>
</evidence>
<dbReference type="InterPro" id="IPR000834">
    <property type="entry name" value="Peptidase_M14"/>
</dbReference>
<feature type="active site" description="Proton donor/acceptor" evidence="7">
    <location>
        <position position="653"/>
    </location>
</feature>
<evidence type="ECO:0000259" key="8">
    <source>
        <dbReference type="PROSITE" id="PS52035"/>
    </source>
</evidence>
<feature type="domain" description="Peptidase M14" evidence="8">
    <location>
        <begin position="371"/>
        <end position="689"/>
    </location>
</feature>
<evidence type="ECO:0000256" key="6">
    <source>
        <dbReference type="ARBA" id="ARBA00023049"/>
    </source>
</evidence>
<accession>A0ABW8RFB3</accession>
<comment type="cofactor">
    <cofactor evidence="1">
        <name>Zn(2+)</name>
        <dbReference type="ChEBI" id="CHEBI:29105"/>
    </cofactor>
</comment>
<dbReference type="Gene3D" id="3.40.630.10">
    <property type="entry name" value="Zn peptidases"/>
    <property type="match status" value="1"/>
</dbReference>
<reference evidence="9 10" key="1">
    <citation type="submission" date="2024-11" db="EMBL/GenBank/DDBJ databases">
        <authorList>
            <person name="Lucas J.A."/>
        </authorList>
    </citation>
    <scope>NUCLEOTIDE SEQUENCE [LARGE SCALE GENOMIC DNA]</scope>
    <source>
        <strain evidence="9 10">Z 5.4</strain>
    </source>
</reference>
<evidence type="ECO:0000313" key="9">
    <source>
        <dbReference type="EMBL" id="MFK9092164.1"/>
    </source>
</evidence>
<comment type="caution">
    <text evidence="9">The sequence shown here is derived from an EMBL/GenBank/DDBJ whole genome shotgun (WGS) entry which is preliminary data.</text>
</comment>
<protein>
    <submittedName>
        <fullName evidence="9">M14 family metallopeptidase</fullName>
    </submittedName>
</protein>
<name>A0ABW8RFB3_9BACI</name>
<organism evidence="9 10">
    <name type="scientific">Bacillus salipaludis</name>
    <dbReference type="NCBI Taxonomy" id="2547811"/>
    <lineage>
        <taxon>Bacteria</taxon>
        <taxon>Bacillati</taxon>
        <taxon>Bacillota</taxon>
        <taxon>Bacilli</taxon>
        <taxon>Bacillales</taxon>
        <taxon>Bacillaceae</taxon>
        <taxon>Bacillus</taxon>
    </lineage>
</organism>
<dbReference type="Pfam" id="PF13290">
    <property type="entry name" value="CHB_HEX_C_1"/>
    <property type="match status" value="1"/>
</dbReference>
<keyword evidence="10" id="KW-1185">Reference proteome</keyword>
<dbReference type="PROSITE" id="PS52035">
    <property type="entry name" value="PEPTIDASE_M14"/>
    <property type="match status" value="1"/>
</dbReference>
<dbReference type="PANTHER" id="PTHR11705">
    <property type="entry name" value="PROTEASE FAMILY M14 CARBOXYPEPTIDASE A,B"/>
    <property type="match status" value="1"/>
</dbReference>
<keyword evidence="5" id="KW-0862">Zinc</keyword>
<gene>
    <name evidence="9" type="ORF">ACJEBI_11810</name>
</gene>
<evidence type="ECO:0000256" key="1">
    <source>
        <dbReference type="ARBA" id="ARBA00001947"/>
    </source>
</evidence>
<dbReference type="SUPFAM" id="SSF53187">
    <property type="entry name" value="Zn-dependent exopeptidases"/>
    <property type="match status" value="1"/>
</dbReference>
<keyword evidence="3" id="KW-0645">Protease</keyword>
<dbReference type="PANTHER" id="PTHR11705:SF143">
    <property type="entry name" value="SLL0236 PROTEIN"/>
    <property type="match status" value="1"/>
</dbReference>
<dbReference type="SMART" id="SM00631">
    <property type="entry name" value="Zn_pept"/>
    <property type="match status" value="1"/>
</dbReference>
<keyword evidence="6" id="KW-0482">Metalloprotease</keyword>
<comment type="similarity">
    <text evidence="2 7">Belongs to the peptidase M14 family.</text>
</comment>
<sequence length="801" mass="87802">MTKQKKQKWKRNLVVMTAITGLGFSTFYPGLSIPVAAVEQPDQPIPKEESVSIVQLEVPNQKAKDKLLELGIDLTHRAQEHNGILEVDAVVTPSEIAMLKTFGIKVKDTLITENQWNARTAERQAATKIEASLASSEDTVKILRANYYTNQSETFLYIEAKTSAGTAASTALTATWTENGVEKSAALNRFVDYGEYMYHWLELPISAIPSSVKVTSNLGGTATGTVTQWLGADKPGNPKKHYVKDFVDHYMAPGELYERAEELAKEFPDLVEIIDMPNKTNGYRRLAQAQLGNTTNTAVVVTSKAWGHEGGNDLSVEFRNPGTINAPLKVTADGKKILVDLATDSSGKTVSTAQQVITALNSDAKQLVSAATYRGNTGAGIVSPVTAKLTDGLNAPANVSRDPFTVKAIRIGKHRDGSKPGVLGYAQEHAREWVTPLVTIETAERLLRNYAHDGETKKLVDNLDIFLVPTVNPDGANYSFYDYNMQRKNMTNYCGPAESDPAYRTSWGVDLNRNHSVGSAFDGYVGASTTQCRSGTYAGPAENSEPEARNLVWLADNFSNIKFAMNIHSYGGYFMWSPGAYDPNRKTLPRPTAGEEAFYWAASDNILNDIQDHRGTVILPSRTGPIPDVLYSAAGNSADYLWYEKGIYAWNFEVGADLWNKEKQRWEAVGFQPTFAEGHEEAMEFANGLIGMIKVAYNNAKDHQPPSTKAVPGNGKFSGPVDVQFETSEAATIYYTLDGSRPTFESAHIKLSGTREGAETLKVDKTTTINWFAVDAAGNIEKNYNPLSNSKNFNSVTLTIK</sequence>
<proteinExistence type="inferred from homology"/>
<keyword evidence="4" id="KW-0378">Hydrolase</keyword>
<dbReference type="EMBL" id="JBJHQH010000007">
    <property type="protein sequence ID" value="MFK9092164.1"/>
    <property type="molecule type" value="Genomic_DNA"/>
</dbReference>
<dbReference type="InterPro" id="IPR059177">
    <property type="entry name" value="GH29D-like_dom"/>
</dbReference>
<evidence type="ECO:0000256" key="5">
    <source>
        <dbReference type="ARBA" id="ARBA00022833"/>
    </source>
</evidence>
<dbReference type="RefSeq" id="WP_406580768.1">
    <property type="nucleotide sequence ID" value="NZ_JBJHQH010000007.1"/>
</dbReference>
<evidence type="ECO:0000256" key="4">
    <source>
        <dbReference type="ARBA" id="ARBA00022801"/>
    </source>
</evidence>
<dbReference type="Pfam" id="PF00246">
    <property type="entry name" value="Peptidase_M14"/>
    <property type="match status" value="1"/>
</dbReference>